<organism evidence="3 4">
    <name type="scientific">Candidatus Avibacteroides avistercoris</name>
    <dbReference type="NCBI Taxonomy" id="2840690"/>
    <lineage>
        <taxon>Bacteria</taxon>
        <taxon>Pseudomonadati</taxon>
        <taxon>Bacteroidota</taxon>
        <taxon>Bacteroidia</taxon>
        <taxon>Bacteroidales</taxon>
        <taxon>Bacteroidaceae</taxon>
        <taxon>Bacteroidaceae incertae sedis</taxon>
        <taxon>Candidatus Avibacteroides</taxon>
    </lineage>
</organism>
<feature type="compositionally biased region" description="Polar residues" evidence="1">
    <location>
        <begin position="46"/>
        <end position="55"/>
    </location>
</feature>
<evidence type="ECO:0000313" key="3">
    <source>
        <dbReference type="EMBL" id="HJD52764.1"/>
    </source>
</evidence>
<keyword evidence="2" id="KW-1133">Transmembrane helix</keyword>
<sequence>MCLIKFILGLGLFVLVFLLVSAFGLLRGIKRMAGRQNTGEERGHSSDATTHNRSNGNDDGKIFEESEGEYVEFEEIKDDHKS</sequence>
<keyword evidence="2" id="KW-0472">Membrane</keyword>
<dbReference type="EMBL" id="DWUP01000069">
    <property type="protein sequence ID" value="HJD52764.1"/>
    <property type="molecule type" value="Genomic_DNA"/>
</dbReference>
<reference evidence="3" key="1">
    <citation type="journal article" date="2021" name="PeerJ">
        <title>Extensive microbial diversity within the chicken gut microbiome revealed by metagenomics and culture.</title>
        <authorList>
            <person name="Gilroy R."/>
            <person name="Ravi A."/>
            <person name="Getino M."/>
            <person name="Pursley I."/>
            <person name="Horton D.L."/>
            <person name="Alikhan N.F."/>
            <person name="Baker D."/>
            <person name="Gharbi K."/>
            <person name="Hall N."/>
            <person name="Watson M."/>
            <person name="Adriaenssens E.M."/>
            <person name="Foster-Nyarko E."/>
            <person name="Jarju S."/>
            <person name="Secka A."/>
            <person name="Antonio M."/>
            <person name="Oren A."/>
            <person name="Chaudhuri R.R."/>
            <person name="La Ragione R."/>
            <person name="Hildebrand F."/>
            <person name="Pallen M.J."/>
        </authorList>
    </citation>
    <scope>NUCLEOTIDE SEQUENCE</scope>
    <source>
        <strain evidence="3">MalCec1-1739</strain>
    </source>
</reference>
<feature type="transmembrane region" description="Helical" evidence="2">
    <location>
        <begin position="6"/>
        <end position="26"/>
    </location>
</feature>
<reference evidence="3" key="2">
    <citation type="submission" date="2021-04" db="EMBL/GenBank/DDBJ databases">
        <authorList>
            <person name="Gilroy R."/>
        </authorList>
    </citation>
    <scope>NUCLEOTIDE SEQUENCE</scope>
    <source>
        <strain evidence="3">MalCec1-1739</strain>
    </source>
</reference>
<accession>A0A9D2ZUS8</accession>
<dbReference type="Proteomes" id="UP000787625">
    <property type="component" value="Unassembled WGS sequence"/>
</dbReference>
<evidence type="ECO:0000256" key="2">
    <source>
        <dbReference type="SAM" id="Phobius"/>
    </source>
</evidence>
<gene>
    <name evidence="3" type="ORF">IAA93_03425</name>
</gene>
<evidence type="ECO:0000256" key="1">
    <source>
        <dbReference type="SAM" id="MobiDB-lite"/>
    </source>
</evidence>
<comment type="caution">
    <text evidence="3">The sequence shown here is derived from an EMBL/GenBank/DDBJ whole genome shotgun (WGS) entry which is preliminary data.</text>
</comment>
<evidence type="ECO:0000313" key="4">
    <source>
        <dbReference type="Proteomes" id="UP000787625"/>
    </source>
</evidence>
<keyword evidence="2" id="KW-0812">Transmembrane</keyword>
<proteinExistence type="predicted"/>
<protein>
    <submittedName>
        <fullName evidence="3">DUF4834 family protein</fullName>
    </submittedName>
</protein>
<feature type="region of interest" description="Disordered" evidence="1">
    <location>
        <begin position="34"/>
        <end position="68"/>
    </location>
</feature>
<dbReference type="AlphaFoldDB" id="A0A9D2ZUS8"/>
<name>A0A9D2ZUS8_9BACT</name>